<dbReference type="Gene3D" id="3.30.70.330">
    <property type="match status" value="1"/>
</dbReference>
<protein>
    <recommendedName>
        <fullName evidence="4">RRM domain-containing protein</fullName>
    </recommendedName>
</protein>
<reference evidence="2" key="2">
    <citation type="journal article" date="2023" name="Plants (Basel)">
        <title>Annotation of the Turnera subulata (Passifloraceae) Draft Genome Reveals the S-Locus Evolved after the Divergence of Turneroideae from Passifloroideae in a Stepwise Manner.</title>
        <authorList>
            <person name="Henning P.M."/>
            <person name="Roalson E.H."/>
            <person name="Mir W."/>
            <person name="McCubbin A.G."/>
            <person name="Shore J.S."/>
        </authorList>
    </citation>
    <scope>NUCLEOTIDE SEQUENCE</scope>
    <source>
        <strain evidence="2">F60SS</strain>
    </source>
</reference>
<dbReference type="AlphaFoldDB" id="A0A9Q0FGU2"/>
<feature type="region of interest" description="Disordered" evidence="1">
    <location>
        <begin position="33"/>
        <end position="58"/>
    </location>
</feature>
<evidence type="ECO:0000256" key="1">
    <source>
        <dbReference type="SAM" id="MobiDB-lite"/>
    </source>
</evidence>
<keyword evidence="3" id="KW-1185">Reference proteome</keyword>
<sequence length="228" mass="25792">MSLLRSAIRSHLSSIPLKPNPALSPSLLRQRFCTDATQPPPPPPQPEHPSVEPFLRNPTTAPVYGRLQGVKNLTLKSDIITLLEGSDLTPDDIKVTYNRLIPTAMLIRFPSRSAYDNAFKMIARKGRFVRLEAADQSQWELVMPYDGKTVLLQGIPRNAIQEDVERFLCGCEYDPNSIRIFVKQDNDNQDPVKAALVRFHTQTGAMNALITKNRRFCLNNQILMRVLQ</sequence>
<comment type="caution">
    <text evidence="2">The sequence shown here is derived from an EMBL/GenBank/DDBJ whole genome shotgun (WGS) entry which is preliminary data.</text>
</comment>
<dbReference type="Proteomes" id="UP001141552">
    <property type="component" value="Unassembled WGS sequence"/>
</dbReference>
<proteinExistence type="predicted"/>
<accession>A0A9Q0FGU2</accession>
<feature type="compositionally biased region" description="Pro residues" evidence="1">
    <location>
        <begin position="38"/>
        <end position="47"/>
    </location>
</feature>
<gene>
    <name evidence="2" type="ORF">Tsubulata_005500</name>
</gene>
<evidence type="ECO:0000313" key="2">
    <source>
        <dbReference type="EMBL" id="KAJ4831218.1"/>
    </source>
</evidence>
<evidence type="ECO:0008006" key="4">
    <source>
        <dbReference type="Google" id="ProtNLM"/>
    </source>
</evidence>
<name>A0A9Q0FGU2_9ROSI</name>
<organism evidence="2 3">
    <name type="scientific">Turnera subulata</name>
    <dbReference type="NCBI Taxonomy" id="218843"/>
    <lineage>
        <taxon>Eukaryota</taxon>
        <taxon>Viridiplantae</taxon>
        <taxon>Streptophyta</taxon>
        <taxon>Embryophyta</taxon>
        <taxon>Tracheophyta</taxon>
        <taxon>Spermatophyta</taxon>
        <taxon>Magnoliopsida</taxon>
        <taxon>eudicotyledons</taxon>
        <taxon>Gunneridae</taxon>
        <taxon>Pentapetalae</taxon>
        <taxon>rosids</taxon>
        <taxon>fabids</taxon>
        <taxon>Malpighiales</taxon>
        <taxon>Passifloraceae</taxon>
        <taxon>Turnera</taxon>
    </lineage>
</organism>
<reference evidence="2" key="1">
    <citation type="submission" date="2022-02" db="EMBL/GenBank/DDBJ databases">
        <authorList>
            <person name="Henning P.M."/>
            <person name="McCubbin A.G."/>
            <person name="Shore J.S."/>
        </authorList>
    </citation>
    <scope>NUCLEOTIDE SEQUENCE</scope>
    <source>
        <strain evidence="2">F60SS</strain>
        <tissue evidence="2">Leaves</tissue>
    </source>
</reference>
<dbReference type="EMBL" id="JAKUCV010005428">
    <property type="protein sequence ID" value="KAJ4831218.1"/>
    <property type="molecule type" value="Genomic_DNA"/>
</dbReference>
<dbReference type="GO" id="GO:0003676">
    <property type="term" value="F:nucleic acid binding"/>
    <property type="evidence" value="ECO:0007669"/>
    <property type="project" value="InterPro"/>
</dbReference>
<dbReference type="PANTHER" id="PTHR48167">
    <property type="entry name" value="EXPRESSED PROTEIN"/>
    <property type="match status" value="1"/>
</dbReference>
<dbReference type="OrthoDB" id="2013327at2759"/>
<dbReference type="PANTHER" id="PTHR48167:SF2">
    <property type="entry name" value="EXPRESSED PROTEIN"/>
    <property type="match status" value="1"/>
</dbReference>
<dbReference type="SUPFAM" id="SSF54928">
    <property type="entry name" value="RNA-binding domain, RBD"/>
    <property type="match status" value="1"/>
</dbReference>
<dbReference type="InterPro" id="IPR035979">
    <property type="entry name" value="RBD_domain_sf"/>
</dbReference>
<evidence type="ECO:0000313" key="3">
    <source>
        <dbReference type="Proteomes" id="UP001141552"/>
    </source>
</evidence>
<dbReference type="InterPro" id="IPR012677">
    <property type="entry name" value="Nucleotide-bd_a/b_plait_sf"/>
</dbReference>